<dbReference type="RefSeq" id="WP_083413551.1">
    <property type="nucleotide sequence ID" value="NZ_FOXO01000023.1"/>
</dbReference>
<evidence type="ECO:0000259" key="1">
    <source>
        <dbReference type="Pfam" id="PF00561"/>
    </source>
</evidence>
<sequence>MAELSKVITPDFSMNFFRFGTGINTLVIIPGLSIQSVMGAANAVEAEYSSRIKDNFTIYVFDRREAIPENYSIHEMAYDTIKAIKELGLKDISLFGASQGGMIAMVMAIEYPDLIKKLVLGSTSSHIKPEQTKVIEKWISLAEKGDVHALYQSFAKEIYPERIYDEYKDFFSDMSNAVTTAELNRFIILAKSILGFDISDDLKKIQCPTLAIGSYEDAVLDSDATMEIAENLDYRQDFRLYMYIGYGHAAYDTAPDYRDRMYKFLMN</sequence>
<accession>A0A1I5WJQ6</accession>
<evidence type="ECO:0000313" key="3">
    <source>
        <dbReference type="Proteomes" id="UP000182624"/>
    </source>
</evidence>
<dbReference type="InterPro" id="IPR000073">
    <property type="entry name" value="AB_hydrolase_1"/>
</dbReference>
<proteinExistence type="predicted"/>
<dbReference type="Pfam" id="PF00561">
    <property type="entry name" value="Abhydrolase_1"/>
    <property type="match status" value="1"/>
</dbReference>
<protein>
    <submittedName>
        <fullName evidence="2">Pimeloyl-ACP methyl ester carboxylesterase</fullName>
    </submittedName>
</protein>
<dbReference type="Gene3D" id="3.40.50.1820">
    <property type="entry name" value="alpha/beta hydrolase"/>
    <property type="match status" value="1"/>
</dbReference>
<name>A0A1I5WJQ6_9FIRM</name>
<dbReference type="AlphaFoldDB" id="A0A1I5WJQ6"/>
<dbReference type="PRINTS" id="PR00111">
    <property type="entry name" value="ABHYDROLASE"/>
</dbReference>
<dbReference type="InterPro" id="IPR029058">
    <property type="entry name" value="AB_hydrolase_fold"/>
</dbReference>
<keyword evidence="3" id="KW-1185">Reference proteome</keyword>
<feature type="domain" description="AB hydrolase-1" evidence="1">
    <location>
        <begin position="49"/>
        <end position="132"/>
    </location>
</feature>
<dbReference type="PANTHER" id="PTHR46331:SF2">
    <property type="entry name" value="VALACYCLOVIR HYDROLASE"/>
    <property type="match status" value="1"/>
</dbReference>
<gene>
    <name evidence="2" type="ORF">SAMN04487928_12324</name>
</gene>
<evidence type="ECO:0000313" key="2">
    <source>
        <dbReference type="EMBL" id="SFQ20024.1"/>
    </source>
</evidence>
<dbReference type="EMBL" id="FOXO01000023">
    <property type="protein sequence ID" value="SFQ20024.1"/>
    <property type="molecule type" value="Genomic_DNA"/>
</dbReference>
<dbReference type="GO" id="GO:0017171">
    <property type="term" value="F:serine hydrolase activity"/>
    <property type="evidence" value="ECO:0007669"/>
    <property type="project" value="TreeGrafter"/>
</dbReference>
<reference evidence="3" key="1">
    <citation type="submission" date="2016-10" db="EMBL/GenBank/DDBJ databases">
        <authorList>
            <person name="Varghese N."/>
            <person name="Submissions S."/>
        </authorList>
    </citation>
    <scope>NUCLEOTIDE SEQUENCE [LARGE SCALE GENOMIC DNA]</scope>
    <source>
        <strain evidence="3">P18</strain>
    </source>
</reference>
<dbReference type="OrthoDB" id="9776303at2"/>
<dbReference type="PANTHER" id="PTHR46331">
    <property type="entry name" value="VALACYCLOVIR HYDROLASE"/>
    <property type="match status" value="1"/>
</dbReference>
<organism evidence="2 3">
    <name type="scientific">Butyrivibrio proteoclasticus</name>
    <dbReference type="NCBI Taxonomy" id="43305"/>
    <lineage>
        <taxon>Bacteria</taxon>
        <taxon>Bacillati</taxon>
        <taxon>Bacillota</taxon>
        <taxon>Clostridia</taxon>
        <taxon>Lachnospirales</taxon>
        <taxon>Lachnospiraceae</taxon>
        <taxon>Butyrivibrio</taxon>
    </lineage>
</organism>
<dbReference type="Proteomes" id="UP000182624">
    <property type="component" value="Unassembled WGS sequence"/>
</dbReference>
<dbReference type="SUPFAM" id="SSF53474">
    <property type="entry name" value="alpha/beta-Hydrolases"/>
    <property type="match status" value="1"/>
</dbReference>